<dbReference type="SUPFAM" id="SSF144232">
    <property type="entry name" value="HIT/MYND zinc finger-like"/>
    <property type="match status" value="1"/>
</dbReference>
<dbReference type="Pfam" id="PF01753">
    <property type="entry name" value="zf-MYND"/>
    <property type="match status" value="1"/>
</dbReference>
<dbReference type="SUPFAM" id="SSF81383">
    <property type="entry name" value="F-box domain"/>
    <property type="match status" value="2"/>
</dbReference>
<keyword evidence="3" id="KW-0862">Zinc</keyword>
<dbReference type="SMART" id="SM00256">
    <property type="entry name" value="FBOX"/>
    <property type="match status" value="2"/>
</dbReference>
<feature type="domain" description="MYND-type" evidence="5">
    <location>
        <begin position="957"/>
        <end position="995"/>
    </location>
</feature>
<evidence type="ECO:0000256" key="4">
    <source>
        <dbReference type="PROSITE-ProRule" id="PRU00134"/>
    </source>
</evidence>
<accession>A0A8J2RRV7</accession>
<reference evidence="6" key="1">
    <citation type="submission" date="2021-11" db="EMBL/GenBank/DDBJ databases">
        <authorList>
            <person name="Schell T."/>
        </authorList>
    </citation>
    <scope>NUCLEOTIDE SEQUENCE</scope>
    <source>
        <strain evidence="6">M5</strain>
    </source>
</reference>
<dbReference type="PROSITE" id="PS50865">
    <property type="entry name" value="ZF_MYND_2"/>
    <property type="match status" value="1"/>
</dbReference>
<dbReference type="GO" id="GO:0008270">
    <property type="term" value="F:zinc ion binding"/>
    <property type="evidence" value="ECO:0007669"/>
    <property type="project" value="UniProtKB-KW"/>
</dbReference>
<protein>
    <recommendedName>
        <fullName evidence="5">MYND-type domain-containing protein</fullName>
    </recommendedName>
</protein>
<keyword evidence="2 4" id="KW-0863">Zinc-finger</keyword>
<dbReference type="InterPro" id="IPR036047">
    <property type="entry name" value="F-box-like_dom_sf"/>
</dbReference>
<evidence type="ECO:0000256" key="1">
    <source>
        <dbReference type="ARBA" id="ARBA00022723"/>
    </source>
</evidence>
<keyword evidence="7" id="KW-1185">Reference proteome</keyword>
<keyword evidence="1" id="KW-0479">Metal-binding</keyword>
<dbReference type="InterPro" id="IPR036322">
    <property type="entry name" value="WD40_repeat_dom_sf"/>
</dbReference>
<dbReference type="Pfam" id="PF00646">
    <property type="entry name" value="F-box"/>
    <property type="match status" value="1"/>
</dbReference>
<proteinExistence type="predicted"/>
<dbReference type="OrthoDB" id="6332516at2759"/>
<comment type="caution">
    <text evidence="6">The sequence shown here is derived from an EMBL/GenBank/DDBJ whole genome shotgun (WGS) entry which is preliminary data.</text>
</comment>
<name>A0A8J2RRV7_9CRUS</name>
<dbReference type="Gene3D" id="1.20.1280.50">
    <property type="match status" value="2"/>
</dbReference>
<dbReference type="SUPFAM" id="SSF50993">
    <property type="entry name" value="Peptidase/esterase 'gauge' domain"/>
    <property type="match status" value="1"/>
</dbReference>
<dbReference type="PANTHER" id="PTHR14604:SF4">
    <property type="entry name" value="F-BOX DOMAIN-CONTAINING PROTEIN"/>
    <property type="match status" value="1"/>
</dbReference>
<evidence type="ECO:0000313" key="6">
    <source>
        <dbReference type="EMBL" id="CAH0109580.1"/>
    </source>
</evidence>
<dbReference type="InterPro" id="IPR001810">
    <property type="entry name" value="F-box_dom"/>
</dbReference>
<dbReference type="AlphaFoldDB" id="A0A8J2RRV7"/>
<organism evidence="6 7">
    <name type="scientific">Daphnia galeata</name>
    <dbReference type="NCBI Taxonomy" id="27404"/>
    <lineage>
        <taxon>Eukaryota</taxon>
        <taxon>Metazoa</taxon>
        <taxon>Ecdysozoa</taxon>
        <taxon>Arthropoda</taxon>
        <taxon>Crustacea</taxon>
        <taxon>Branchiopoda</taxon>
        <taxon>Diplostraca</taxon>
        <taxon>Cladocera</taxon>
        <taxon>Anomopoda</taxon>
        <taxon>Daphniidae</taxon>
        <taxon>Daphnia</taxon>
    </lineage>
</organism>
<dbReference type="PROSITE" id="PS01360">
    <property type="entry name" value="ZF_MYND_1"/>
    <property type="match status" value="1"/>
</dbReference>
<evidence type="ECO:0000313" key="7">
    <source>
        <dbReference type="Proteomes" id="UP000789390"/>
    </source>
</evidence>
<dbReference type="PANTHER" id="PTHR14604">
    <property type="entry name" value="WD40 REPEAT PF20"/>
    <property type="match status" value="1"/>
</dbReference>
<gene>
    <name evidence="6" type="ORF">DGAL_LOCUS13061</name>
</gene>
<dbReference type="Proteomes" id="UP000789390">
    <property type="component" value="Unassembled WGS sequence"/>
</dbReference>
<dbReference type="Gene3D" id="6.10.140.2220">
    <property type="match status" value="1"/>
</dbReference>
<dbReference type="Pfam" id="PF12937">
    <property type="entry name" value="F-box-like"/>
    <property type="match status" value="1"/>
</dbReference>
<dbReference type="InterPro" id="IPR002893">
    <property type="entry name" value="Znf_MYND"/>
</dbReference>
<dbReference type="InterPro" id="IPR050995">
    <property type="entry name" value="WD-F-box_domain-protein"/>
</dbReference>
<evidence type="ECO:0000256" key="2">
    <source>
        <dbReference type="ARBA" id="ARBA00022771"/>
    </source>
</evidence>
<evidence type="ECO:0000259" key="5">
    <source>
        <dbReference type="PROSITE" id="PS50865"/>
    </source>
</evidence>
<evidence type="ECO:0000256" key="3">
    <source>
        <dbReference type="ARBA" id="ARBA00022833"/>
    </source>
</evidence>
<dbReference type="EMBL" id="CAKKLH010000292">
    <property type="protein sequence ID" value="CAH0109580.1"/>
    <property type="molecule type" value="Genomic_DNA"/>
</dbReference>
<dbReference type="SUPFAM" id="SSF50978">
    <property type="entry name" value="WD40 repeat-like"/>
    <property type="match status" value="1"/>
</dbReference>
<sequence>MSMSESEAHGEGEGAQPNHFDIVKGLHSRCLSNLLEVVFKYLDADSLRNAELTCKAWKVAASDSNPKKLWRVLLQKQMSTSPLWERLNYCLRSELPQQSNDCWSSRKLFSKIEFTAKALKQNWLKNDFAREYVDIDVGLRRCVYMMRNKFIALWEPINGVFKIWNRMTLEVEEVEKQQKINCLYLQQVFHGPQNHLELIFEVFEDALLYSTKHDIFIRNLTTQTTEIYRPFPSELTTKFITSLRVVEGFLCILVLLVKGTKLRNDVVIWKMISPTEIDWKNPRTIPTVKIDNTRIFMDDRYIIFAHLGTSWISCDVYHMQNLQKNKKSLKFSRTRAELMYQDGYLFVVTEMNEIKIMNVETGKSRIIALTGVDFSQPNNFMRMHSDYIFVCTNLGCSNVRSRIQIWDLKEAIDPTTKLPLQPFSSHELIMDQAMILHVDAFGILAVNRELDLNSRERDVIWMLNFLPICYCCKRVKKRLLICAPCKSAKYCQGAIQIVNTGTYLLSNFTITMADIEAAQSNHFDIIEGLHLRFMNNILEAIFQYLDAESLRNTELTCKAWKAAASDSNPKKLWQVLLHTKMSTSPLWERLDYCLRSKPSKLPQPSKDCWFSRKLFSKIEFTVKALQRNWLENDLTREYVDCDVGLKSCMFQMRNKFIALWEPISGIFKIWNRITLKVEEVYHGLQNRPDMEFELYENALIYSLSYYIFIRNLTTKTTEVHKPFGLETKKLINYLRAENGFLCVAAGFRVDDCNDVYIWKMKSPTQIEWENPKIIPNVSMDNSRIYLDGKFVVIAHHGTSYIHCDVYLLSEPKKKQRCLKLPRTRPELLYQDGFLLMVTDRDEIRIVNVETCKSRIIAYTELDFSRHNNFLRIHSGYIFAFTSVGCSLGSRIKIWDFEKATDDFTTQLPLQPICSHQCFMEPAMILHVDSFGILAVNRESVRLHERDIIWTLNFLPICSFCKQVKKRLLKCASCKSAKYCSSNCQKADWKHHRDMCQKVRDHY</sequence>